<keyword evidence="1 3" id="KW-0597">Phosphoprotein</keyword>
<dbReference type="PANTHER" id="PTHR43214:SF43">
    <property type="entry name" value="TWO-COMPONENT RESPONSE REGULATOR"/>
    <property type="match status" value="1"/>
</dbReference>
<evidence type="ECO:0000313" key="7">
    <source>
        <dbReference type="Proteomes" id="UP000072741"/>
    </source>
</evidence>
<dbReference type="GO" id="GO:0003677">
    <property type="term" value="F:DNA binding"/>
    <property type="evidence" value="ECO:0007669"/>
    <property type="project" value="UniProtKB-KW"/>
</dbReference>
<evidence type="ECO:0000256" key="1">
    <source>
        <dbReference type="ARBA" id="ARBA00022553"/>
    </source>
</evidence>
<dbReference type="CDD" id="cd06170">
    <property type="entry name" value="LuxR_C_like"/>
    <property type="match status" value="1"/>
</dbReference>
<dbReference type="PROSITE" id="PS50043">
    <property type="entry name" value="HTH_LUXR_2"/>
    <property type="match status" value="1"/>
</dbReference>
<dbReference type="SUPFAM" id="SSF46894">
    <property type="entry name" value="C-terminal effector domain of the bipartite response regulators"/>
    <property type="match status" value="1"/>
</dbReference>
<dbReference type="OrthoDB" id="9780593at2"/>
<name>A0A147HCL7_9BURK</name>
<dbReference type="InterPro" id="IPR000792">
    <property type="entry name" value="Tscrpt_reg_LuxR_C"/>
</dbReference>
<dbReference type="Pfam" id="PF00196">
    <property type="entry name" value="GerE"/>
    <property type="match status" value="1"/>
</dbReference>
<sequence>MIRVGIADDHPVVRSGLRALLSTCEDMTVVGEARDGRETRALALDVRPQVLVMDLMMPGYSALDLMASLRERASGVAVLIYTGYPAEHYGPALLRDGARGYLGKDCDPVELLAAIRALHAGRRYITSDMAGVLAQRSSSHTGEGAPHQTLTPREFQIFLKLAQGDSPAHIADTLCVSAKTISTHKARIMAKMDLHSNSELTYYATKRRLIR</sequence>
<dbReference type="InterPro" id="IPR011006">
    <property type="entry name" value="CheY-like_superfamily"/>
</dbReference>
<feature type="domain" description="HTH luxR-type" evidence="4">
    <location>
        <begin position="143"/>
        <end position="208"/>
    </location>
</feature>
<dbReference type="SMART" id="SM00448">
    <property type="entry name" value="REC"/>
    <property type="match status" value="1"/>
</dbReference>
<comment type="caution">
    <text evidence="6">The sequence shown here is derived from an EMBL/GenBank/DDBJ whole genome shotgun (WGS) entry which is preliminary data.</text>
</comment>
<dbReference type="InterPro" id="IPR001789">
    <property type="entry name" value="Sig_transdc_resp-reg_receiver"/>
</dbReference>
<evidence type="ECO:0000313" key="6">
    <source>
        <dbReference type="EMBL" id="KTT27892.1"/>
    </source>
</evidence>
<dbReference type="PANTHER" id="PTHR43214">
    <property type="entry name" value="TWO-COMPONENT RESPONSE REGULATOR"/>
    <property type="match status" value="1"/>
</dbReference>
<feature type="modified residue" description="4-aspartylphosphate" evidence="3">
    <location>
        <position position="54"/>
    </location>
</feature>
<dbReference type="SMART" id="SM00421">
    <property type="entry name" value="HTH_LUXR"/>
    <property type="match status" value="1"/>
</dbReference>
<dbReference type="InterPro" id="IPR039420">
    <property type="entry name" value="WalR-like"/>
</dbReference>
<dbReference type="SUPFAM" id="SSF52172">
    <property type="entry name" value="CheY-like"/>
    <property type="match status" value="1"/>
</dbReference>
<accession>A0A147HCL7</accession>
<proteinExistence type="predicted"/>
<dbReference type="Pfam" id="PF00072">
    <property type="entry name" value="Response_reg"/>
    <property type="match status" value="1"/>
</dbReference>
<keyword evidence="2" id="KW-0238">DNA-binding</keyword>
<evidence type="ECO:0000256" key="2">
    <source>
        <dbReference type="ARBA" id="ARBA00023125"/>
    </source>
</evidence>
<organism evidence="6 7">
    <name type="scientific">Pseudacidovorax intermedius</name>
    <dbReference type="NCBI Taxonomy" id="433924"/>
    <lineage>
        <taxon>Bacteria</taxon>
        <taxon>Pseudomonadati</taxon>
        <taxon>Pseudomonadota</taxon>
        <taxon>Betaproteobacteria</taxon>
        <taxon>Burkholderiales</taxon>
        <taxon>Comamonadaceae</taxon>
        <taxon>Pseudacidovorax</taxon>
    </lineage>
</organism>
<keyword evidence="7" id="KW-1185">Reference proteome</keyword>
<protein>
    <submittedName>
        <fullName evidence="6">LuxR family transcriptional regulator</fullName>
    </submittedName>
</protein>
<evidence type="ECO:0000259" key="4">
    <source>
        <dbReference type="PROSITE" id="PS50043"/>
    </source>
</evidence>
<dbReference type="Proteomes" id="UP000072741">
    <property type="component" value="Unassembled WGS sequence"/>
</dbReference>
<dbReference type="AlphaFoldDB" id="A0A147HCL7"/>
<feature type="domain" description="Response regulatory" evidence="5">
    <location>
        <begin position="3"/>
        <end position="119"/>
    </location>
</feature>
<dbReference type="Gene3D" id="3.40.50.2300">
    <property type="match status" value="1"/>
</dbReference>
<dbReference type="RefSeq" id="WP_058640081.1">
    <property type="nucleotide sequence ID" value="NZ_LDSL01000004.1"/>
</dbReference>
<evidence type="ECO:0000259" key="5">
    <source>
        <dbReference type="PROSITE" id="PS50110"/>
    </source>
</evidence>
<dbReference type="PROSITE" id="PS50110">
    <property type="entry name" value="RESPONSE_REGULATORY"/>
    <property type="match status" value="1"/>
</dbReference>
<dbReference type="GO" id="GO:0000160">
    <property type="term" value="P:phosphorelay signal transduction system"/>
    <property type="evidence" value="ECO:0007669"/>
    <property type="project" value="InterPro"/>
</dbReference>
<dbReference type="InterPro" id="IPR016032">
    <property type="entry name" value="Sig_transdc_resp-reg_C-effctor"/>
</dbReference>
<evidence type="ECO:0000256" key="3">
    <source>
        <dbReference type="PROSITE-ProRule" id="PRU00169"/>
    </source>
</evidence>
<reference evidence="6 7" key="1">
    <citation type="journal article" date="2016" name="Front. Microbiol.">
        <title>Genomic Resource of Rice Seed Associated Bacteria.</title>
        <authorList>
            <person name="Midha S."/>
            <person name="Bansal K."/>
            <person name="Sharma S."/>
            <person name="Kumar N."/>
            <person name="Patil P.P."/>
            <person name="Chaudhry V."/>
            <person name="Patil P.B."/>
        </authorList>
    </citation>
    <scope>NUCLEOTIDE SEQUENCE [LARGE SCALE GENOMIC DNA]</scope>
    <source>
        <strain evidence="6 7">NS331</strain>
    </source>
</reference>
<gene>
    <name evidence="6" type="ORF">NS331_00585</name>
</gene>
<dbReference type="CDD" id="cd17535">
    <property type="entry name" value="REC_NarL-like"/>
    <property type="match status" value="1"/>
</dbReference>
<dbReference type="PRINTS" id="PR00038">
    <property type="entry name" value="HTHLUXR"/>
</dbReference>
<dbReference type="EMBL" id="LDSL01000004">
    <property type="protein sequence ID" value="KTT27892.1"/>
    <property type="molecule type" value="Genomic_DNA"/>
</dbReference>
<dbReference type="GO" id="GO:0006355">
    <property type="term" value="P:regulation of DNA-templated transcription"/>
    <property type="evidence" value="ECO:0007669"/>
    <property type="project" value="InterPro"/>
</dbReference>
<dbReference type="InterPro" id="IPR058245">
    <property type="entry name" value="NreC/VraR/RcsB-like_REC"/>
</dbReference>